<keyword evidence="3" id="KW-1185">Reference proteome</keyword>
<dbReference type="RefSeq" id="WP_169347017.1">
    <property type="nucleotide sequence ID" value="NZ_JABBJJ010000108.1"/>
</dbReference>
<sequence>MTSPVVDGAPGTGRARRVAEALGLATPFLLWAVFVVTPVWFQTAQLCFAHYDLGIYTQALARMSLDDPNPWLSARQVRIFNDHFDPILWLAKPLVPVLSAMWAAVVTETLLVLLSTVPILWLHARGQLDRLSTTLLCAFLLLSPATTDAVKFAIHPTTWTMLPFVLLGIAYHFRKTALLFVSLVLLFACKEEFPFVGLMLAVALWLRGDRRLAVGVAVLAVAWLGFVNVVRPAWMGPVEDYGARLKRGLDAGLLSYVAERLAPKHLSRIGTLAVLVLPVGIWAWRERLKPDWAWFLVLLPMLGIRFLGMAWRHQYGAPLSVAVAVGLLPLLLARRPPVWVVVATGLLLVTTNETSLKKLVPTLVARASNPPICPADPSRLASVHRAVDVLAANPEGRVLLNGNLISPLAARDEVYAVGGPQPPGKWTYDWVLVEKPPLGNGEPATPEAIQALITRWRAQEGTEVLIDDAYVFLARGRFSDAL</sequence>
<evidence type="ECO:0000313" key="2">
    <source>
        <dbReference type="EMBL" id="NMO17740.1"/>
    </source>
</evidence>
<keyword evidence="1" id="KW-0812">Transmembrane</keyword>
<evidence type="ECO:0000256" key="1">
    <source>
        <dbReference type="SAM" id="Phobius"/>
    </source>
</evidence>
<keyword evidence="1" id="KW-0472">Membrane</keyword>
<dbReference type="Proteomes" id="UP000518300">
    <property type="component" value="Unassembled WGS sequence"/>
</dbReference>
<dbReference type="Pfam" id="PF09852">
    <property type="entry name" value="DUF2079"/>
    <property type="match status" value="1"/>
</dbReference>
<keyword evidence="1" id="KW-1133">Transmembrane helix</keyword>
<feature type="transmembrane region" description="Helical" evidence="1">
    <location>
        <begin position="315"/>
        <end position="332"/>
    </location>
</feature>
<dbReference type="AlphaFoldDB" id="A0A848LJ47"/>
<feature type="transmembrane region" description="Helical" evidence="1">
    <location>
        <begin position="178"/>
        <end position="206"/>
    </location>
</feature>
<feature type="transmembrane region" description="Helical" evidence="1">
    <location>
        <begin position="21"/>
        <end position="41"/>
    </location>
</feature>
<feature type="transmembrane region" description="Helical" evidence="1">
    <location>
        <begin position="212"/>
        <end position="230"/>
    </location>
</feature>
<comment type="caution">
    <text evidence="2">The sequence shown here is derived from an EMBL/GenBank/DDBJ whole genome shotgun (WGS) entry which is preliminary data.</text>
</comment>
<reference evidence="2 3" key="1">
    <citation type="submission" date="2020-04" db="EMBL/GenBank/DDBJ databases">
        <title>Draft genome of Pyxidicoccus fallax type strain.</title>
        <authorList>
            <person name="Whitworth D.E."/>
        </authorList>
    </citation>
    <scope>NUCLEOTIDE SEQUENCE [LARGE SCALE GENOMIC DNA]</scope>
    <source>
        <strain evidence="2 3">DSM 14698</strain>
    </source>
</reference>
<organism evidence="2 3">
    <name type="scientific">Pyxidicoccus fallax</name>
    <dbReference type="NCBI Taxonomy" id="394095"/>
    <lineage>
        <taxon>Bacteria</taxon>
        <taxon>Pseudomonadati</taxon>
        <taxon>Myxococcota</taxon>
        <taxon>Myxococcia</taxon>
        <taxon>Myxococcales</taxon>
        <taxon>Cystobacterineae</taxon>
        <taxon>Myxococcaceae</taxon>
        <taxon>Pyxidicoccus</taxon>
    </lineage>
</organism>
<feature type="transmembrane region" description="Helical" evidence="1">
    <location>
        <begin position="100"/>
        <end position="121"/>
    </location>
</feature>
<proteinExistence type="predicted"/>
<feature type="transmembrane region" description="Helical" evidence="1">
    <location>
        <begin position="266"/>
        <end position="285"/>
    </location>
</feature>
<protein>
    <submittedName>
        <fullName evidence="2">DUF2079 domain-containing protein</fullName>
    </submittedName>
</protein>
<feature type="transmembrane region" description="Helical" evidence="1">
    <location>
        <begin position="291"/>
        <end position="308"/>
    </location>
</feature>
<feature type="transmembrane region" description="Helical" evidence="1">
    <location>
        <begin position="152"/>
        <end position="171"/>
    </location>
</feature>
<evidence type="ECO:0000313" key="3">
    <source>
        <dbReference type="Proteomes" id="UP000518300"/>
    </source>
</evidence>
<accession>A0A848LJ47</accession>
<name>A0A848LJ47_9BACT</name>
<gene>
    <name evidence="2" type="ORF">HG543_23195</name>
</gene>
<dbReference type="InterPro" id="IPR018650">
    <property type="entry name" value="STSV1_Orf64"/>
</dbReference>
<dbReference type="EMBL" id="JABBJJ010000108">
    <property type="protein sequence ID" value="NMO17740.1"/>
    <property type="molecule type" value="Genomic_DNA"/>
</dbReference>